<protein>
    <submittedName>
        <fullName evidence="1">Uncharacterized protein</fullName>
    </submittedName>
</protein>
<dbReference type="Proteomes" id="UP000290848">
    <property type="component" value="Unassembled WGS sequence"/>
</dbReference>
<proteinExistence type="predicted"/>
<name>A0A4Q0M5N9_9SPHI</name>
<sequence length="316" mass="35715">MINKTDLFRKVGGILAELNDQYQFIAENPDSFNELELELFSANADFLAEHTKILMKLTAVKPAQPVPAVKNQTTQPAVEKVVSHSHEESKSVFPEDKPAIGTVPSDIRNEIETPKTGDSSIYPKTENISTPLANNILPEEFDLRTENNQLEVKVPEVDPVPEVRQPEIVHVPEVKQPEIRIAEKEAEIKETAIPVKVVPERKEEPEPTPVQRPVLTLNDLMSEQKAAQSPSTPRFSSQAVNDLKSIINLNDKLLFIKELFNGYSLAYSEAIEILNRFDSFEAADHFLQANYATKNNWASKQTTVDKFYELLHRRFS</sequence>
<comment type="caution">
    <text evidence="1">The sequence shown here is derived from an EMBL/GenBank/DDBJ whole genome shotgun (WGS) entry which is preliminary data.</text>
</comment>
<evidence type="ECO:0000313" key="2">
    <source>
        <dbReference type="Proteomes" id="UP000290848"/>
    </source>
</evidence>
<dbReference type="RefSeq" id="WP_128770399.1">
    <property type="nucleotide sequence ID" value="NZ_RXOC01000011.1"/>
</dbReference>
<gene>
    <name evidence="1" type="ORF">EKH83_15670</name>
</gene>
<reference evidence="1 2" key="1">
    <citation type="submission" date="2018-12" db="EMBL/GenBank/DDBJ databases">
        <title>The Draft Genome Sequence of the Soil Bacterium Pedobacter tournemirensis R1.</title>
        <authorList>
            <person name="He J."/>
        </authorList>
    </citation>
    <scope>NUCLEOTIDE SEQUENCE [LARGE SCALE GENOMIC DNA]</scope>
    <source>
        <strain evidence="1 2">R1</strain>
    </source>
</reference>
<accession>A0A4Q0M5N9</accession>
<evidence type="ECO:0000313" key="1">
    <source>
        <dbReference type="EMBL" id="RXF68317.1"/>
    </source>
</evidence>
<dbReference type="AlphaFoldDB" id="A0A4Q0M5N9"/>
<dbReference type="EMBL" id="RXOC01000011">
    <property type="protein sequence ID" value="RXF68317.1"/>
    <property type="molecule type" value="Genomic_DNA"/>
</dbReference>
<organism evidence="1 2">
    <name type="scientific">Arcticibacter tournemirensis</name>
    <dbReference type="NCBI Taxonomy" id="699437"/>
    <lineage>
        <taxon>Bacteria</taxon>
        <taxon>Pseudomonadati</taxon>
        <taxon>Bacteroidota</taxon>
        <taxon>Sphingobacteriia</taxon>
        <taxon>Sphingobacteriales</taxon>
        <taxon>Sphingobacteriaceae</taxon>
        <taxon>Arcticibacter</taxon>
    </lineage>
</organism>